<feature type="transmembrane region" description="Helical" evidence="11">
    <location>
        <begin position="974"/>
        <end position="992"/>
    </location>
</feature>
<dbReference type="SMART" id="SM00248">
    <property type="entry name" value="ANK"/>
    <property type="match status" value="3"/>
</dbReference>
<keyword evidence="11" id="KW-0812">Transmembrane</keyword>
<dbReference type="InterPro" id="IPR036893">
    <property type="entry name" value="SBP_sf"/>
</dbReference>
<dbReference type="Proteomes" id="UP000504603">
    <property type="component" value="Unplaced"/>
</dbReference>
<comment type="subcellular location">
    <subcellularLocation>
        <location evidence="1">Nucleus</location>
    </subcellularLocation>
</comment>
<evidence type="ECO:0000256" key="9">
    <source>
        <dbReference type="PROSITE-ProRule" id="PRU00470"/>
    </source>
</evidence>
<keyword evidence="4" id="KW-0862">Zinc</keyword>
<dbReference type="Pfam" id="PF26102">
    <property type="entry name" value="Ig_SPL7"/>
    <property type="match status" value="1"/>
</dbReference>
<dbReference type="PANTHER" id="PTHR31251">
    <property type="entry name" value="SQUAMOSA PROMOTER-BINDING-LIKE PROTEIN 4"/>
    <property type="match status" value="1"/>
</dbReference>
<evidence type="ECO:0000256" key="5">
    <source>
        <dbReference type="ARBA" id="ARBA00023015"/>
    </source>
</evidence>
<dbReference type="Pfam" id="PF03110">
    <property type="entry name" value="SBP"/>
    <property type="match status" value="1"/>
</dbReference>
<evidence type="ECO:0000256" key="1">
    <source>
        <dbReference type="ARBA" id="ARBA00004123"/>
    </source>
</evidence>
<keyword evidence="8" id="KW-0539">Nucleus</keyword>
<evidence type="ECO:0000256" key="2">
    <source>
        <dbReference type="ARBA" id="ARBA00022723"/>
    </source>
</evidence>
<dbReference type="GO" id="GO:0008270">
    <property type="term" value="F:zinc ion binding"/>
    <property type="evidence" value="ECO:0007669"/>
    <property type="project" value="UniProtKB-KW"/>
</dbReference>
<dbReference type="AlphaFoldDB" id="A0A6J1DYT7"/>
<keyword evidence="5" id="KW-0805">Transcription regulation</keyword>
<evidence type="ECO:0000256" key="6">
    <source>
        <dbReference type="ARBA" id="ARBA00023125"/>
    </source>
</evidence>
<evidence type="ECO:0000256" key="3">
    <source>
        <dbReference type="ARBA" id="ARBA00022771"/>
    </source>
</evidence>
<dbReference type="PROSITE" id="PS51141">
    <property type="entry name" value="ZF_SBP"/>
    <property type="match status" value="1"/>
</dbReference>
<keyword evidence="6" id="KW-0238">DNA-binding</keyword>
<feature type="domain" description="SBP-type" evidence="12">
    <location>
        <begin position="152"/>
        <end position="229"/>
    </location>
</feature>
<feature type="region of interest" description="Disordered" evidence="10">
    <location>
        <begin position="419"/>
        <end position="454"/>
    </location>
</feature>
<dbReference type="SUPFAM" id="SSF48403">
    <property type="entry name" value="Ankyrin repeat"/>
    <property type="match status" value="1"/>
</dbReference>
<keyword evidence="11" id="KW-0472">Membrane</keyword>
<keyword evidence="3 9" id="KW-0863">Zinc-finger</keyword>
<gene>
    <name evidence="14" type="primary">LOC111025506</name>
</gene>
<dbReference type="InterPro" id="IPR036770">
    <property type="entry name" value="Ankyrin_rpt-contain_sf"/>
</dbReference>
<protein>
    <submittedName>
        <fullName evidence="14">Squamosa promoter-binding-like protein 1</fullName>
    </submittedName>
</protein>
<evidence type="ECO:0000256" key="10">
    <source>
        <dbReference type="SAM" id="MobiDB-lite"/>
    </source>
</evidence>
<evidence type="ECO:0000256" key="7">
    <source>
        <dbReference type="ARBA" id="ARBA00023163"/>
    </source>
</evidence>
<dbReference type="SUPFAM" id="SSF103612">
    <property type="entry name" value="SBT domain"/>
    <property type="match status" value="1"/>
</dbReference>
<dbReference type="GeneID" id="111025506"/>
<keyword evidence="11" id="KW-1133">Transmembrane helix</keyword>
<dbReference type="InterPro" id="IPR044817">
    <property type="entry name" value="SBP-like"/>
</dbReference>
<keyword evidence="2" id="KW-0479">Metal-binding</keyword>
<feature type="region of interest" description="Disordered" evidence="10">
    <location>
        <begin position="349"/>
        <end position="373"/>
    </location>
</feature>
<feature type="compositionally biased region" description="Low complexity" evidence="10">
    <location>
        <begin position="435"/>
        <end position="454"/>
    </location>
</feature>
<dbReference type="OrthoDB" id="514967at2759"/>
<name>A0A6J1DYT7_MOMCH</name>
<evidence type="ECO:0000256" key="8">
    <source>
        <dbReference type="ARBA" id="ARBA00023242"/>
    </source>
</evidence>
<evidence type="ECO:0000313" key="13">
    <source>
        <dbReference type="Proteomes" id="UP000504603"/>
    </source>
</evidence>
<dbReference type="GO" id="GO:0003677">
    <property type="term" value="F:DNA binding"/>
    <property type="evidence" value="ECO:0007669"/>
    <property type="project" value="UniProtKB-KW"/>
</dbReference>
<dbReference type="PANTHER" id="PTHR31251:SF132">
    <property type="entry name" value="SQUAMOSA PROMOTER-BINDING-LIKE PROTEIN 1-RELATED"/>
    <property type="match status" value="1"/>
</dbReference>
<evidence type="ECO:0000256" key="4">
    <source>
        <dbReference type="ARBA" id="ARBA00022833"/>
    </source>
</evidence>
<reference evidence="14" key="1">
    <citation type="submission" date="2025-08" db="UniProtKB">
        <authorList>
            <consortium name="RefSeq"/>
        </authorList>
    </citation>
    <scope>IDENTIFICATION</scope>
    <source>
        <strain evidence="14">OHB3-1</strain>
    </source>
</reference>
<accession>A0A6J1DYT7</accession>
<dbReference type="Gene3D" id="1.25.40.20">
    <property type="entry name" value="Ankyrin repeat-containing domain"/>
    <property type="match status" value="1"/>
</dbReference>
<dbReference type="InterPro" id="IPR002110">
    <property type="entry name" value="Ankyrin_rpt"/>
</dbReference>
<feature type="compositionally biased region" description="Polar residues" evidence="10">
    <location>
        <begin position="419"/>
        <end position="434"/>
    </location>
</feature>
<keyword evidence="13" id="KW-1185">Reference proteome</keyword>
<evidence type="ECO:0000256" key="11">
    <source>
        <dbReference type="SAM" id="Phobius"/>
    </source>
</evidence>
<evidence type="ECO:0000259" key="12">
    <source>
        <dbReference type="PROSITE" id="PS51141"/>
    </source>
</evidence>
<feature type="compositionally biased region" description="Polar residues" evidence="10">
    <location>
        <begin position="355"/>
        <end position="373"/>
    </location>
</feature>
<dbReference type="KEGG" id="mcha:111025506"/>
<dbReference type="Gene3D" id="4.10.1100.10">
    <property type="entry name" value="Transcription factor, SBP-box domain"/>
    <property type="match status" value="1"/>
</dbReference>
<dbReference type="InterPro" id="IPR004333">
    <property type="entry name" value="SBP_dom"/>
</dbReference>
<dbReference type="RefSeq" id="XP_022159067.1">
    <property type="nucleotide sequence ID" value="XM_022303375.1"/>
</dbReference>
<dbReference type="GO" id="GO:0005634">
    <property type="term" value="C:nucleus"/>
    <property type="evidence" value="ECO:0007669"/>
    <property type="project" value="UniProtKB-SubCell"/>
</dbReference>
<keyword evidence="7" id="KW-0804">Transcription</keyword>
<proteinExistence type="predicted"/>
<evidence type="ECO:0000313" key="14">
    <source>
        <dbReference type="RefSeq" id="XP_022159067.1"/>
    </source>
</evidence>
<organism evidence="13 14">
    <name type="scientific">Momordica charantia</name>
    <name type="common">Bitter gourd</name>
    <name type="synonym">Balsam pear</name>
    <dbReference type="NCBI Taxonomy" id="3673"/>
    <lineage>
        <taxon>Eukaryota</taxon>
        <taxon>Viridiplantae</taxon>
        <taxon>Streptophyta</taxon>
        <taxon>Embryophyta</taxon>
        <taxon>Tracheophyta</taxon>
        <taxon>Spermatophyta</taxon>
        <taxon>Magnoliopsida</taxon>
        <taxon>eudicotyledons</taxon>
        <taxon>Gunneridae</taxon>
        <taxon>Pentapetalae</taxon>
        <taxon>rosids</taxon>
        <taxon>fabids</taxon>
        <taxon>Cucurbitales</taxon>
        <taxon>Cucurbitaceae</taxon>
        <taxon>Momordiceae</taxon>
        <taxon>Momordica</taxon>
    </lineage>
</organism>
<sequence>MEAGYEGEACQLYGVGSMDLRAAVGKRSLEWDLNDWKWDGDLFIARPLNTMESDHLSRQLFPIVSGIPLTGGSSNSSSSCSDEANMGIEKGKREVEKRRRVTVMEDENLNDEARALSLKVGGNGSQIAEREAGNWEGTSGKKTKLSGGNSNRAVCQVEDCGADLSNAKDYHRRHKVCEMHSKASRALVANVMQRFCQQCSRFHVLQEFDEGKRSCRRRLAGHNKRRRKINPDNVVNGNSPPDEQTSSYLLITLLRILANLHSNGSNQTTDQDLLAHLIRSLACQSSEHGGKNLSGILHDPQNLLNNGALIGKSDLVSTFLSNGPQVPLRPSKQHDTVPISEKPVQAIARGGDTPAISSIKPSTSNSPPAYSEIRNSTVGQCKMMNFDLNDAYVDSDDGMEDIERPALPAHMGTSSLECPSWVQQDSHQSSPPQTSGNSDSASAQSPSSSAGDAQSRTDRIILKLFGKAPNDFPHVLRAQVLDWLSHSPTEIESYIRPGCVILTIYLRQTEAAWDDLCHDLSTSLNRLLEVPDDSFWRTGWVYVRVQHQIAFVYHGQVVVDTSLPLRNKNYCRITSINPVAVSASKKAIFSVKGINLTRPTTRLLCAIEGKYLTQEASDESSESGDNLKTQDDSECVTFSCSIPDVYGRGFIEVEDHGFSSSSIPFIVAEEDVCSEICTLQTALEFTETCSNSGEATEMEGRSSAMEFIHEIGWLFHRNQLKSRLGHLDPNENLFSLTRFKWLMEFSMDHDWCAVVKKLLDVVLDGTVDAGEHASLNLALTEMSLLHRAVRKNSRSLVELLLRYPSRVNDASSSEDNASVDVGTDSFLFRPDVIGPAGLTPLHIAAGKDDSEDVLDALTNDPGMVGVEAWKNARDSTGSTPEDYARLRGHYSYIRLVQRKINKRSAAGHVVLDIPSTLSDGSWNQKQNTDLTSSRFEIGRTDMKPTQLQHCRLCVRKPLGCGASSSSASLVYRPAMLSMVAIAAVCVCVALLFKSSPEVLYVFRPFRWELLDYGTS</sequence>
<dbReference type="FunFam" id="4.10.1100.10:FF:000001">
    <property type="entry name" value="Squamosa promoter-binding-like protein 14"/>
    <property type="match status" value="1"/>
</dbReference>